<dbReference type="FunFam" id="3.40.50.300:FF:000057">
    <property type="entry name" value="GTPase Der"/>
    <property type="match status" value="1"/>
</dbReference>
<dbReference type="Gene3D" id="3.30.300.20">
    <property type="match status" value="1"/>
</dbReference>
<keyword evidence="3 9" id="KW-0690">Ribosome biogenesis</keyword>
<evidence type="ECO:0000256" key="5">
    <source>
        <dbReference type="ARBA" id="ARBA00022741"/>
    </source>
</evidence>
<dbReference type="InterPro" id="IPR006073">
    <property type="entry name" value="GTP-bd"/>
</dbReference>
<feature type="domain" description="EngA-type G" evidence="12">
    <location>
        <begin position="178"/>
        <end position="353"/>
    </location>
</feature>
<keyword evidence="6 9" id="KW-0342">GTP-binding</keyword>
<dbReference type="NCBIfam" id="TIGR00231">
    <property type="entry name" value="small_GTP"/>
    <property type="match status" value="2"/>
</dbReference>
<evidence type="ECO:0000256" key="6">
    <source>
        <dbReference type="ARBA" id="ARBA00023134"/>
    </source>
</evidence>
<keyword evidence="5 9" id="KW-0547">Nucleotide-binding</keyword>
<dbReference type="PROSITE" id="PS51712">
    <property type="entry name" value="G_ENGA"/>
    <property type="match status" value="2"/>
</dbReference>
<comment type="similarity">
    <text evidence="1 9 10 11">Belongs to the TRAFAC class TrmE-Era-EngA-EngB-Septin-like GTPase superfamily. EngA (Der) GTPase family.</text>
</comment>
<accession>A0A1H8D324</accession>
<dbReference type="PANTHER" id="PTHR43834">
    <property type="entry name" value="GTPASE DER"/>
    <property type="match status" value="1"/>
</dbReference>
<dbReference type="InterPro" id="IPR016484">
    <property type="entry name" value="GTPase_Der"/>
</dbReference>
<feature type="binding site" evidence="9">
    <location>
        <begin position="231"/>
        <end position="235"/>
    </location>
    <ligand>
        <name>GTP</name>
        <dbReference type="ChEBI" id="CHEBI:37565"/>
        <label>2</label>
    </ligand>
</feature>
<keyword evidence="4 11" id="KW-0677">Repeat</keyword>
<evidence type="ECO:0000256" key="4">
    <source>
        <dbReference type="ARBA" id="ARBA00022737"/>
    </source>
</evidence>
<keyword evidence="14" id="KW-1185">Reference proteome</keyword>
<dbReference type="PIRSF" id="PIRSF006485">
    <property type="entry name" value="GTP-binding_EngA"/>
    <property type="match status" value="1"/>
</dbReference>
<evidence type="ECO:0000256" key="1">
    <source>
        <dbReference type="ARBA" id="ARBA00008279"/>
    </source>
</evidence>
<dbReference type="Gene3D" id="3.40.50.300">
    <property type="entry name" value="P-loop containing nucleotide triphosphate hydrolases"/>
    <property type="match status" value="2"/>
</dbReference>
<feature type="binding site" evidence="9">
    <location>
        <begin position="10"/>
        <end position="17"/>
    </location>
    <ligand>
        <name>GTP</name>
        <dbReference type="ChEBI" id="CHEBI:37565"/>
        <label>1</label>
    </ligand>
</feature>
<dbReference type="STRING" id="474960.SAMN05216180_2482"/>
<evidence type="ECO:0000256" key="7">
    <source>
        <dbReference type="ARBA" id="ARBA00032345"/>
    </source>
</evidence>
<feature type="domain" description="EngA-type G" evidence="12">
    <location>
        <begin position="4"/>
        <end position="169"/>
    </location>
</feature>
<dbReference type="OrthoDB" id="9805918at2"/>
<evidence type="ECO:0000313" key="14">
    <source>
        <dbReference type="Proteomes" id="UP000199158"/>
    </source>
</evidence>
<comment type="subunit">
    <text evidence="9">Associates with the 50S ribosomal subunit.</text>
</comment>
<dbReference type="InterPro" id="IPR031166">
    <property type="entry name" value="G_ENGA"/>
</dbReference>
<dbReference type="InterPro" id="IPR032859">
    <property type="entry name" value="KH_dom-like"/>
</dbReference>
<dbReference type="InterPro" id="IPR005225">
    <property type="entry name" value="Small_GTP-bd"/>
</dbReference>
<dbReference type="RefSeq" id="WP_092755618.1">
    <property type="nucleotide sequence ID" value="NZ_FOCG01000002.1"/>
</dbReference>
<name>A0A1H8D324_9FIRM</name>
<dbReference type="InterPro" id="IPR015946">
    <property type="entry name" value="KH_dom-like_a/b"/>
</dbReference>
<dbReference type="AlphaFoldDB" id="A0A1H8D324"/>
<dbReference type="CDD" id="cd01895">
    <property type="entry name" value="EngA2"/>
    <property type="match status" value="1"/>
</dbReference>
<feature type="binding site" evidence="9">
    <location>
        <begin position="184"/>
        <end position="191"/>
    </location>
    <ligand>
        <name>GTP</name>
        <dbReference type="ChEBI" id="CHEBI:37565"/>
        <label>2</label>
    </ligand>
</feature>
<dbReference type="SUPFAM" id="SSF52540">
    <property type="entry name" value="P-loop containing nucleoside triphosphate hydrolases"/>
    <property type="match status" value="2"/>
</dbReference>
<evidence type="ECO:0000259" key="12">
    <source>
        <dbReference type="PROSITE" id="PS51712"/>
    </source>
</evidence>
<dbReference type="FunFam" id="3.40.50.300:FF:000040">
    <property type="entry name" value="GTPase Der"/>
    <property type="match status" value="1"/>
</dbReference>
<sequence>MSKPIIAVVGRPNVGKSTLFNKLIGHRLSIVEDTPGVTRDRIYAECEWLNKEVMLVDTGGIEPKTDDIILSQMRRQAQIAIDSADVIILVTDIKTGVTATDQDIAMMLQKSGKPIVLCVNKCDAPGQVPADFYEFYNLGLGDPIAVSSVHGHGTGDLLDECFKHIDFDRPEEYTEEYIKVAIIGKPNVGKSSLVNKIAGEERMIVSDIAGTTRDSTDTIVDDERGKFVFIDTAGIRRKSRVDENIERYSVLRSYMAVDRSDVCVILIDAVEGFTEQDSKIAGYAHEQGKACIIAVNKWDAVEKHGKTMQEYEKKLQNDFSFMSYAPFLFISAKTGQRLDKLFELIKYVNEQNCMRISTGKLNDILAYATARVQPPTDKGKRLKIYYITQASTRPPTFVSFVNKAELYHFSYQRYIENQIRETFGLQGTPIRMITRQRGE</sequence>
<evidence type="ECO:0000256" key="3">
    <source>
        <dbReference type="ARBA" id="ARBA00022517"/>
    </source>
</evidence>
<feature type="binding site" evidence="9">
    <location>
        <begin position="296"/>
        <end position="299"/>
    </location>
    <ligand>
        <name>GTP</name>
        <dbReference type="ChEBI" id="CHEBI:37565"/>
        <label>2</label>
    </ligand>
</feature>
<dbReference type="FunFam" id="3.30.300.20:FF:000004">
    <property type="entry name" value="GTPase Der"/>
    <property type="match status" value="1"/>
</dbReference>
<dbReference type="Pfam" id="PF14714">
    <property type="entry name" value="KH_dom-like"/>
    <property type="match status" value="1"/>
</dbReference>
<evidence type="ECO:0000256" key="9">
    <source>
        <dbReference type="HAMAP-Rule" id="MF_00195"/>
    </source>
</evidence>
<feature type="binding site" evidence="9">
    <location>
        <begin position="57"/>
        <end position="61"/>
    </location>
    <ligand>
        <name>GTP</name>
        <dbReference type="ChEBI" id="CHEBI:37565"/>
        <label>1</label>
    </ligand>
</feature>
<dbReference type="InterPro" id="IPR027417">
    <property type="entry name" value="P-loop_NTPase"/>
</dbReference>
<evidence type="ECO:0000256" key="8">
    <source>
        <dbReference type="ARBA" id="ARBA00053470"/>
    </source>
</evidence>
<organism evidence="13 14">
    <name type="scientific">Hydrogenoanaerobacterium saccharovorans</name>
    <dbReference type="NCBI Taxonomy" id="474960"/>
    <lineage>
        <taxon>Bacteria</taxon>
        <taxon>Bacillati</taxon>
        <taxon>Bacillota</taxon>
        <taxon>Clostridia</taxon>
        <taxon>Eubacteriales</taxon>
        <taxon>Oscillospiraceae</taxon>
        <taxon>Hydrogenoanaerobacterium</taxon>
    </lineage>
</organism>
<dbReference type="Proteomes" id="UP000199158">
    <property type="component" value="Unassembled WGS sequence"/>
</dbReference>
<dbReference type="Pfam" id="PF01926">
    <property type="entry name" value="MMR_HSR1"/>
    <property type="match status" value="2"/>
</dbReference>
<proteinExistence type="inferred from homology"/>
<dbReference type="CDD" id="cd01894">
    <property type="entry name" value="EngA1"/>
    <property type="match status" value="1"/>
</dbReference>
<dbReference type="SMART" id="SM00382">
    <property type="entry name" value="AAA"/>
    <property type="match status" value="2"/>
</dbReference>
<gene>
    <name evidence="9" type="primary">der</name>
    <name evidence="13" type="ORF">SAMN05216180_2482</name>
</gene>
<dbReference type="EMBL" id="FOCG01000002">
    <property type="protein sequence ID" value="SEN01596.1"/>
    <property type="molecule type" value="Genomic_DNA"/>
</dbReference>
<evidence type="ECO:0000256" key="10">
    <source>
        <dbReference type="PROSITE-ProRule" id="PRU01049"/>
    </source>
</evidence>
<dbReference type="PRINTS" id="PR00449">
    <property type="entry name" value="RASTRNSFRMNG"/>
</dbReference>
<dbReference type="PANTHER" id="PTHR43834:SF6">
    <property type="entry name" value="GTPASE DER"/>
    <property type="match status" value="1"/>
</dbReference>
<dbReference type="GO" id="GO:0005525">
    <property type="term" value="F:GTP binding"/>
    <property type="evidence" value="ECO:0007669"/>
    <property type="project" value="UniProtKB-UniRule"/>
</dbReference>
<evidence type="ECO:0000256" key="2">
    <source>
        <dbReference type="ARBA" id="ARBA00020953"/>
    </source>
</evidence>
<dbReference type="InterPro" id="IPR003593">
    <property type="entry name" value="AAA+_ATPase"/>
</dbReference>
<reference evidence="13 14" key="1">
    <citation type="submission" date="2016-10" db="EMBL/GenBank/DDBJ databases">
        <authorList>
            <person name="de Groot N.N."/>
        </authorList>
    </citation>
    <scope>NUCLEOTIDE SEQUENCE [LARGE SCALE GENOMIC DNA]</scope>
    <source>
        <strain evidence="13 14">CGMCC 1.5070</strain>
    </source>
</reference>
<protein>
    <recommendedName>
        <fullName evidence="2 9">GTPase Der</fullName>
    </recommendedName>
    <alternativeName>
        <fullName evidence="7 9">GTP-binding protein EngA</fullName>
    </alternativeName>
</protein>
<comment type="function">
    <text evidence="8 9 11">GTPase that plays an essential role in the late steps of ribosome biogenesis.</text>
</comment>
<evidence type="ECO:0000313" key="13">
    <source>
        <dbReference type="EMBL" id="SEN01596.1"/>
    </source>
</evidence>
<dbReference type="HAMAP" id="MF_00195">
    <property type="entry name" value="GTPase_Der"/>
    <property type="match status" value="1"/>
</dbReference>
<dbReference type="NCBIfam" id="TIGR03594">
    <property type="entry name" value="GTPase_EngA"/>
    <property type="match status" value="1"/>
</dbReference>
<dbReference type="GO" id="GO:0043022">
    <property type="term" value="F:ribosome binding"/>
    <property type="evidence" value="ECO:0007669"/>
    <property type="project" value="TreeGrafter"/>
</dbReference>
<dbReference type="GO" id="GO:0042254">
    <property type="term" value="P:ribosome biogenesis"/>
    <property type="evidence" value="ECO:0007669"/>
    <property type="project" value="UniProtKB-KW"/>
</dbReference>
<evidence type="ECO:0000256" key="11">
    <source>
        <dbReference type="RuleBase" id="RU004481"/>
    </source>
</evidence>
<feature type="binding site" evidence="9">
    <location>
        <begin position="120"/>
        <end position="123"/>
    </location>
    <ligand>
        <name>GTP</name>
        <dbReference type="ChEBI" id="CHEBI:37565"/>
        <label>1</label>
    </ligand>
</feature>